<feature type="transmembrane region" description="Helical" evidence="1">
    <location>
        <begin position="124"/>
        <end position="141"/>
    </location>
</feature>
<feature type="transmembrane region" description="Helical" evidence="1">
    <location>
        <begin position="65"/>
        <end position="87"/>
    </location>
</feature>
<reference evidence="3" key="1">
    <citation type="journal article" date="2019" name="Int. J. Syst. Evol. Microbiol.">
        <title>The Global Catalogue of Microorganisms (GCM) 10K type strain sequencing project: providing services to taxonomists for standard genome sequencing and annotation.</title>
        <authorList>
            <consortium name="The Broad Institute Genomics Platform"/>
            <consortium name="The Broad Institute Genome Sequencing Center for Infectious Disease"/>
            <person name="Wu L."/>
            <person name="Ma J."/>
        </authorList>
    </citation>
    <scope>NUCLEOTIDE SEQUENCE [LARGE SCALE GENOMIC DNA]</scope>
    <source>
        <strain evidence="3">NBRC 106310</strain>
    </source>
</reference>
<dbReference type="EMBL" id="AP027728">
    <property type="protein sequence ID" value="BDZ37745.1"/>
    <property type="molecule type" value="Genomic_DNA"/>
</dbReference>
<keyword evidence="1" id="KW-1133">Transmembrane helix</keyword>
<keyword evidence="1" id="KW-0812">Transmembrane</keyword>
<dbReference type="SUPFAM" id="SSF55874">
    <property type="entry name" value="ATPase domain of HSP90 chaperone/DNA topoisomerase II/histidine kinase"/>
    <property type="match status" value="1"/>
</dbReference>
<dbReference type="Gene3D" id="3.30.565.10">
    <property type="entry name" value="Histidine kinase-like ATPase, C-terminal domain"/>
    <property type="match status" value="1"/>
</dbReference>
<keyword evidence="1" id="KW-0472">Membrane</keyword>
<name>A0ABM8FQM1_9MICO</name>
<protein>
    <recommendedName>
        <fullName evidence="4">ATP-binding protein</fullName>
    </recommendedName>
</protein>
<feature type="transmembrane region" description="Helical" evidence="1">
    <location>
        <begin position="36"/>
        <end position="59"/>
    </location>
</feature>
<proteinExistence type="predicted"/>
<dbReference type="RefSeq" id="WP_286301563.1">
    <property type="nucleotide sequence ID" value="NZ_AP027728.1"/>
</dbReference>
<evidence type="ECO:0000256" key="1">
    <source>
        <dbReference type="SAM" id="Phobius"/>
    </source>
</evidence>
<feature type="transmembrane region" description="Helical" evidence="1">
    <location>
        <begin position="171"/>
        <end position="196"/>
    </location>
</feature>
<dbReference type="InterPro" id="IPR036890">
    <property type="entry name" value="HATPase_C_sf"/>
</dbReference>
<keyword evidence="3" id="KW-1185">Reference proteome</keyword>
<accession>A0ABM8FQM1</accession>
<organism evidence="2 3">
    <name type="scientific">Microbacterium suwonense</name>
    <dbReference type="NCBI Taxonomy" id="683047"/>
    <lineage>
        <taxon>Bacteria</taxon>
        <taxon>Bacillati</taxon>
        <taxon>Actinomycetota</taxon>
        <taxon>Actinomycetes</taxon>
        <taxon>Micrococcales</taxon>
        <taxon>Microbacteriaceae</taxon>
        <taxon>Microbacterium</taxon>
    </lineage>
</organism>
<evidence type="ECO:0008006" key="4">
    <source>
        <dbReference type="Google" id="ProtNLM"/>
    </source>
</evidence>
<evidence type="ECO:0000313" key="3">
    <source>
        <dbReference type="Proteomes" id="UP001321543"/>
    </source>
</evidence>
<dbReference type="Proteomes" id="UP001321543">
    <property type="component" value="Chromosome"/>
</dbReference>
<sequence length="411" mass="43716">MSAEARSLQDAWTSLPTPGDVGVGLGRFTGQRIDRILAIVGAIGSTALGAQALLSAVTTLTRPDWLHLTLMLVVFGPLLWMIVACAVGRWVRRVSGTFAVVYALALLLWPAVVDSTRNVPSDQPWIFFLVNIGVVAAVLAFPPRLQFAWALGLPLIYGFVRLTQGEFSRSFWVATGFDVSFTIILGMVIVSLAWMFRQVAAGVDDARAKTVEAYTAAAAASAAEEERVAMGALMHDSVLAALIAAERAASERERTLAVGMAREALTRLANTEASIAHEGSDEPVERTHIVAELRRTLSEQGADAVVEERGTPVELPGRVARAMVLAARQAIGNALAHAAGRGLHVVAESHAPNQLTLTVLDAGPGFDPDAIGEDRLGIRASIIARMAAIAGRSRITSDENGTTVELSWEKS</sequence>
<evidence type="ECO:0000313" key="2">
    <source>
        <dbReference type="EMBL" id="BDZ37745.1"/>
    </source>
</evidence>
<gene>
    <name evidence="2" type="ORF">GCM10025863_03590</name>
</gene>
<feature type="transmembrane region" description="Helical" evidence="1">
    <location>
        <begin position="148"/>
        <end position="165"/>
    </location>
</feature>
<feature type="transmembrane region" description="Helical" evidence="1">
    <location>
        <begin position="94"/>
        <end position="112"/>
    </location>
</feature>